<feature type="compositionally biased region" description="Basic and acidic residues" evidence="1">
    <location>
        <begin position="56"/>
        <end position="65"/>
    </location>
</feature>
<dbReference type="Proteomes" id="UP001146351">
    <property type="component" value="Unassembled WGS sequence"/>
</dbReference>
<comment type="caution">
    <text evidence="2">The sequence shown here is derived from an EMBL/GenBank/DDBJ whole genome shotgun (WGS) entry which is preliminary data.</text>
</comment>
<name>A0A9W9LK00_9EURO</name>
<feature type="region of interest" description="Disordered" evidence="1">
    <location>
        <begin position="1"/>
        <end position="109"/>
    </location>
</feature>
<feature type="region of interest" description="Disordered" evidence="1">
    <location>
        <begin position="139"/>
        <end position="186"/>
    </location>
</feature>
<gene>
    <name evidence="2" type="ORF">N7492_006644</name>
</gene>
<organism evidence="2 3">
    <name type="scientific">Penicillium capsulatum</name>
    <dbReference type="NCBI Taxonomy" id="69766"/>
    <lineage>
        <taxon>Eukaryota</taxon>
        <taxon>Fungi</taxon>
        <taxon>Dikarya</taxon>
        <taxon>Ascomycota</taxon>
        <taxon>Pezizomycotina</taxon>
        <taxon>Eurotiomycetes</taxon>
        <taxon>Eurotiomycetidae</taxon>
        <taxon>Eurotiales</taxon>
        <taxon>Aspergillaceae</taxon>
        <taxon>Penicillium</taxon>
    </lineage>
</organism>
<reference evidence="2" key="1">
    <citation type="submission" date="2022-11" db="EMBL/GenBank/DDBJ databases">
        <authorList>
            <person name="Petersen C."/>
        </authorList>
    </citation>
    <scope>NUCLEOTIDE SEQUENCE</scope>
    <source>
        <strain evidence="2">IBT 21917</strain>
    </source>
</reference>
<evidence type="ECO:0000313" key="2">
    <source>
        <dbReference type="EMBL" id="KAJ5161252.1"/>
    </source>
</evidence>
<evidence type="ECO:0000313" key="3">
    <source>
        <dbReference type="Proteomes" id="UP001146351"/>
    </source>
</evidence>
<feature type="compositionally biased region" description="Basic and acidic residues" evidence="1">
    <location>
        <begin position="161"/>
        <end position="180"/>
    </location>
</feature>
<dbReference type="AlphaFoldDB" id="A0A9W9LK00"/>
<evidence type="ECO:0000256" key="1">
    <source>
        <dbReference type="SAM" id="MobiDB-lite"/>
    </source>
</evidence>
<accession>A0A9W9LK00</accession>
<feature type="compositionally biased region" description="Low complexity" evidence="1">
    <location>
        <begin position="1"/>
        <end position="33"/>
    </location>
</feature>
<proteinExistence type="predicted"/>
<sequence length="186" mass="20031">MPDSYISSSYFYSSTTNSSDGTTTTGHQYSTSSRTDRDGSTTVRTAHQDLGQPAVVEERRYDHTGQEQIEIPGPEGTSAGGVRRITDIEDEGSTGVSTEDAGSAHGSEAATQFISDDVVDRGSYDLGMTPFGDRIYNPALGTYDQRSGSGAGAGTRHPRLRRDFEKDTSEPADTRARDDAFVTEEL</sequence>
<reference evidence="2" key="2">
    <citation type="journal article" date="2023" name="IMA Fungus">
        <title>Comparative genomic study of the Penicillium genus elucidates a diverse pangenome and 15 lateral gene transfer events.</title>
        <authorList>
            <person name="Petersen C."/>
            <person name="Sorensen T."/>
            <person name="Nielsen M.R."/>
            <person name="Sondergaard T.E."/>
            <person name="Sorensen J.L."/>
            <person name="Fitzpatrick D.A."/>
            <person name="Frisvad J.C."/>
            <person name="Nielsen K.L."/>
        </authorList>
    </citation>
    <scope>NUCLEOTIDE SEQUENCE</scope>
    <source>
        <strain evidence="2">IBT 21917</strain>
    </source>
</reference>
<protein>
    <submittedName>
        <fullName evidence="2">Uncharacterized protein</fullName>
    </submittedName>
</protein>
<dbReference type="OrthoDB" id="4161095at2759"/>
<dbReference type="EMBL" id="JAPQKO010000005">
    <property type="protein sequence ID" value="KAJ5161252.1"/>
    <property type="molecule type" value="Genomic_DNA"/>
</dbReference>
<keyword evidence="3" id="KW-1185">Reference proteome</keyword>